<protein>
    <submittedName>
        <fullName evidence="1">Uncharacterized protein</fullName>
    </submittedName>
</protein>
<evidence type="ECO:0000313" key="2">
    <source>
        <dbReference type="Proteomes" id="UP000005262"/>
    </source>
</evidence>
<reference evidence="2" key="2">
    <citation type="submission" date="2012-08" db="EMBL/GenBank/DDBJ databases">
        <title>Finished genome of Desulfosporosinus meridiei DSM 13257.</title>
        <authorList>
            <person name="Huntemann M."/>
            <person name="Wei C.-L."/>
            <person name="Han J."/>
            <person name="Detter J.C."/>
            <person name="Han C."/>
            <person name="Davenport K."/>
            <person name="Daligault H."/>
            <person name="Erkkila T."/>
            <person name="Gu W."/>
            <person name="Munk A.C.C."/>
            <person name="Teshima H."/>
            <person name="Xu Y."/>
            <person name="Chain P."/>
            <person name="Tapia R."/>
            <person name="Chen A."/>
            <person name="Krypides N."/>
            <person name="Mavromatis K."/>
            <person name="Markowitz V."/>
            <person name="Szeto E."/>
            <person name="Ivanova N."/>
            <person name="Mikhailova N."/>
            <person name="Ovchinnikova G."/>
            <person name="Pagani I."/>
            <person name="Pati A."/>
            <person name="Goodwin L."/>
            <person name="Peters L."/>
            <person name="Pitluck S."/>
            <person name="Woyke T."/>
            <person name="Pester M."/>
            <person name="Spring S."/>
            <person name="Ollivier B."/>
            <person name="Rattei T."/>
            <person name="Klenk H.-P."/>
            <person name="Wagner M."/>
            <person name="Loy A."/>
        </authorList>
    </citation>
    <scope>NUCLEOTIDE SEQUENCE [LARGE SCALE GENOMIC DNA]</scope>
    <source>
        <strain evidence="2">ATCC BAA-275 / DSM 13257 / NCIMB 13706 / S10</strain>
    </source>
</reference>
<keyword evidence="2" id="KW-1185">Reference proteome</keyword>
<reference evidence="1 2" key="1">
    <citation type="journal article" date="2012" name="J. Bacteriol.">
        <title>Complete genome sequences of Desulfosporosinus orientis DSM765T, Desulfosporosinus youngiae DSM17734T, Desulfosporosinus meridiei DSM13257T, and Desulfosporosinus acidiphilus DSM22704T.</title>
        <authorList>
            <person name="Pester M."/>
            <person name="Brambilla E."/>
            <person name="Alazard D."/>
            <person name="Rattei T."/>
            <person name="Weinmaier T."/>
            <person name="Han J."/>
            <person name="Lucas S."/>
            <person name="Lapidus A."/>
            <person name="Cheng J.F."/>
            <person name="Goodwin L."/>
            <person name="Pitluck S."/>
            <person name="Peters L."/>
            <person name="Ovchinnikova G."/>
            <person name="Teshima H."/>
            <person name="Detter J.C."/>
            <person name="Han C.S."/>
            <person name="Tapia R."/>
            <person name="Land M.L."/>
            <person name="Hauser L."/>
            <person name="Kyrpides N.C."/>
            <person name="Ivanova N.N."/>
            <person name="Pagani I."/>
            <person name="Huntmann M."/>
            <person name="Wei C.L."/>
            <person name="Davenport K.W."/>
            <person name="Daligault H."/>
            <person name="Chain P.S."/>
            <person name="Chen A."/>
            <person name="Mavromatis K."/>
            <person name="Markowitz V."/>
            <person name="Szeto E."/>
            <person name="Mikhailova N."/>
            <person name="Pati A."/>
            <person name="Wagner M."/>
            <person name="Woyke T."/>
            <person name="Ollivier B."/>
            <person name="Klenk H.P."/>
            <person name="Spring S."/>
            <person name="Loy A."/>
        </authorList>
    </citation>
    <scope>NUCLEOTIDE SEQUENCE [LARGE SCALE GENOMIC DNA]</scope>
    <source>
        <strain evidence="2">ATCC BAA-275 / DSM 13257 / NCIMB 13706 / S10</strain>
    </source>
</reference>
<name>J7IL57_DESMD</name>
<organism evidence="1 2">
    <name type="scientific">Desulfosporosinus meridiei (strain ATCC BAA-275 / DSM 13257 / KCTC 12902 / NCIMB 13706 / S10)</name>
    <dbReference type="NCBI Taxonomy" id="768704"/>
    <lineage>
        <taxon>Bacteria</taxon>
        <taxon>Bacillati</taxon>
        <taxon>Bacillota</taxon>
        <taxon>Clostridia</taxon>
        <taxon>Eubacteriales</taxon>
        <taxon>Desulfitobacteriaceae</taxon>
        <taxon>Desulfosporosinus</taxon>
    </lineage>
</organism>
<accession>J7IL57</accession>
<dbReference type="KEGG" id="dmi:Desmer_0478"/>
<dbReference type="AlphaFoldDB" id="J7IL57"/>
<dbReference type="EMBL" id="CP003629">
    <property type="protein sequence ID" value="AFQ42527.1"/>
    <property type="molecule type" value="Genomic_DNA"/>
</dbReference>
<sequence>MSSPFVYLKRVPAQHSKNSILCYIIKGELFICYLTYFPMIHQLLLREIDHVITLPRISIHFILLDGIDKFTIQSAG</sequence>
<gene>
    <name evidence="1" type="ordered locus">Desmer_0478</name>
</gene>
<dbReference type="Proteomes" id="UP000005262">
    <property type="component" value="Chromosome"/>
</dbReference>
<dbReference type="HOGENOM" id="CLU_2648595_0_0_9"/>
<proteinExistence type="predicted"/>
<evidence type="ECO:0000313" key="1">
    <source>
        <dbReference type="EMBL" id="AFQ42527.1"/>
    </source>
</evidence>